<proteinExistence type="predicted"/>
<keyword evidence="3" id="KW-1185">Reference proteome</keyword>
<dbReference type="InParanoid" id="A0A0H2S1B1"/>
<protein>
    <submittedName>
        <fullName evidence="2">Uncharacterized protein</fullName>
    </submittedName>
</protein>
<sequence length="256" mass="27527">MVTSSNRYTSLESLVSGIFRKIYSSSSVRVFKKRGQGSADAVHSSVNGRGAKGVSQNKEKQGEQRSAKKASRVTKESTSQTGGSSSTKAKGKGCAAPCLNLLFSKQQLIDIISALGHTDELLTASASSASEYQTPNVNVQGTDDKFYALMAMLAECNFEKIADEDHDDFEQRERRIEKENRTPLTKFAQLSIASIVYFAFRAPKVALLTPNTLSRAAPVLAWTGRGLEVDGAFDMLVAVSPPKVVPVSSATSPHSS</sequence>
<feature type="region of interest" description="Disordered" evidence="1">
    <location>
        <begin position="37"/>
        <end position="92"/>
    </location>
</feature>
<evidence type="ECO:0000313" key="3">
    <source>
        <dbReference type="Proteomes" id="UP000053477"/>
    </source>
</evidence>
<evidence type="ECO:0000313" key="2">
    <source>
        <dbReference type="EMBL" id="KLO15533.1"/>
    </source>
</evidence>
<feature type="compositionally biased region" description="Low complexity" evidence="1">
    <location>
        <begin position="76"/>
        <end position="88"/>
    </location>
</feature>
<evidence type="ECO:0000256" key="1">
    <source>
        <dbReference type="SAM" id="MobiDB-lite"/>
    </source>
</evidence>
<feature type="compositionally biased region" description="Basic and acidic residues" evidence="1">
    <location>
        <begin position="57"/>
        <end position="66"/>
    </location>
</feature>
<dbReference type="EMBL" id="KQ085928">
    <property type="protein sequence ID" value="KLO15533.1"/>
    <property type="molecule type" value="Genomic_DNA"/>
</dbReference>
<accession>A0A0H2S1B1</accession>
<gene>
    <name evidence="2" type="ORF">SCHPADRAFT_888448</name>
</gene>
<dbReference type="AlphaFoldDB" id="A0A0H2S1B1"/>
<reference evidence="2 3" key="1">
    <citation type="submission" date="2015-04" db="EMBL/GenBank/DDBJ databases">
        <title>Complete genome sequence of Schizopora paradoxa KUC8140, a cosmopolitan wood degrader in East Asia.</title>
        <authorList>
            <consortium name="DOE Joint Genome Institute"/>
            <person name="Min B."/>
            <person name="Park H."/>
            <person name="Jang Y."/>
            <person name="Kim J.-J."/>
            <person name="Kim K.H."/>
            <person name="Pangilinan J."/>
            <person name="Lipzen A."/>
            <person name="Riley R."/>
            <person name="Grigoriev I.V."/>
            <person name="Spatafora J.W."/>
            <person name="Choi I.-G."/>
        </authorList>
    </citation>
    <scope>NUCLEOTIDE SEQUENCE [LARGE SCALE GENOMIC DNA]</scope>
    <source>
        <strain evidence="2 3">KUC8140</strain>
    </source>
</reference>
<organism evidence="2 3">
    <name type="scientific">Schizopora paradoxa</name>
    <dbReference type="NCBI Taxonomy" id="27342"/>
    <lineage>
        <taxon>Eukaryota</taxon>
        <taxon>Fungi</taxon>
        <taxon>Dikarya</taxon>
        <taxon>Basidiomycota</taxon>
        <taxon>Agaricomycotina</taxon>
        <taxon>Agaricomycetes</taxon>
        <taxon>Hymenochaetales</taxon>
        <taxon>Schizoporaceae</taxon>
        <taxon>Schizopora</taxon>
    </lineage>
</organism>
<name>A0A0H2S1B1_9AGAM</name>
<dbReference type="Proteomes" id="UP000053477">
    <property type="component" value="Unassembled WGS sequence"/>
</dbReference>